<gene>
    <name evidence="1" type="ORF">MDA_GLEAN10018395</name>
</gene>
<organism evidence="1 2">
    <name type="scientific">Myotis davidii</name>
    <name type="common">David's myotis</name>
    <dbReference type="NCBI Taxonomy" id="225400"/>
    <lineage>
        <taxon>Eukaryota</taxon>
        <taxon>Metazoa</taxon>
        <taxon>Chordata</taxon>
        <taxon>Craniata</taxon>
        <taxon>Vertebrata</taxon>
        <taxon>Euteleostomi</taxon>
        <taxon>Mammalia</taxon>
        <taxon>Eutheria</taxon>
        <taxon>Laurasiatheria</taxon>
        <taxon>Chiroptera</taxon>
        <taxon>Yangochiroptera</taxon>
        <taxon>Vespertilionidae</taxon>
        <taxon>Myotis</taxon>
    </lineage>
</organism>
<keyword evidence="2" id="KW-1185">Reference proteome</keyword>
<dbReference type="Proteomes" id="UP000010556">
    <property type="component" value="Unassembled WGS sequence"/>
</dbReference>
<name>L5M0J3_MYODS</name>
<reference evidence="2" key="1">
    <citation type="journal article" date="2013" name="Science">
        <title>Comparative analysis of bat genomes provides insight into the evolution of flight and immunity.</title>
        <authorList>
            <person name="Zhang G."/>
            <person name="Cowled C."/>
            <person name="Shi Z."/>
            <person name="Huang Z."/>
            <person name="Bishop-Lilly K.A."/>
            <person name="Fang X."/>
            <person name="Wynne J.W."/>
            <person name="Xiong Z."/>
            <person name="Baker M.L."/>
            <person name="Zhao W."/>
            <person name="Tachedjian M."/>
            <person name="Zhu Y."/>
            <person name="Zhou P."/>
            <person name="Jiang X."/>
            <person name="Ng J."/>
            <person name="Yang L."/>
            <person name="Wu L."/>
            <person name="Xiao J."/>
            <person name="Feng Y."/>
            <person name="Chen Y."/>
            <person name="Sun X."/>
            <person name="Zhang Y."/>
            <person name="Marsh G.A."/>
            <person name="Crameri G."/>
            <person name="Broder C.C."/>
            <person name="Frey K.G."/>
            <person name="Wang L.F."/>
            <person name="Wang J."/>
        </authorList>
    </citation>
    <scope>NUCLEOTIDE SEQUENCE [LARGE SCALE GENOMIC DNA]</scope>
</reference>
<evidence type="ECO:0000313" key="1">
    <source>
        <dbReference type="EMBL" id="ELK31871.1"/>
    </source>
</evidence>
<sequence>MTRLLVRLEARIPGAGHERLPCCSAWGQLWTENTRTATHKQCFMVADWSSGGNSDLVPQPRLLISQAPANLSGSHQLFIREMMGLGGQDVLGICILMLIKLLQRGRAGSILSKVTEPNVLTRLRGRRREELPGEGLAVHGRARSKAGPLSPLRPSLSFLRLVKYVYSGRFPRKSVESNVIHRMNTDI</sequence>
<accession>L5M0J3</accession>
<proteinExistence type="predicted"/>
<dbReference type="AlphaFoldDB" id="L5M0J3"/>
<protein>
    <submittedName>
        <fullName evidence="1">Uncharacterized protein</fullName>
    </submittedName>
</protein>
<dbReference type="EMBL" id="KB105946">
    <property type="protein sequence ID" value="ELK31871.1"/>
    <property type="molecule type" value="Genomic_DNA"/>
</dbReference>
<evidence type="ECO:0000313" key="2">
    <source>
        <dbReference type="Proteomes" id="UP000010556"/>
    </source>
</evidence>